<gene>
    <name evidence="10 13" type="primary">glgB</name>
    <name evidence="13" type="ORF">GIY11_08805</name>
</gene>
<comment type="pathway">
    <text evidence="3 10">Glycan biosynthesis; glycogen biosynthesis.</text>
</comment>
<dbReference type="Gene3D" id="2.60.40.10">
    <property type="entry name" value="Immunoglobulins"/>
    <property type="match status" value="1"/>
</dbReference>
<dbReference type="Pfam" id="PF02922">
    <property type="entry name" value="CBM_48"/>
    <property type="match status" value="1"/>
</dbReference>
<dbReference type="NCBIfam" id="NF008967">
    <property type="entry name" value="PRK12313.1"/>
    <property type="match status" value="1"/>
</dbReference>
<name>A0A844BW20_9LACT</name>
<evidence type="ECO:0000256" key="8">
    <source>
        <dbReference type="ARBA" id="ARBA00023056"/>
    </source>
</evidence>
<feature type="active site" description="Proton donor" evidence="10 11">
    <location>
        <position position="380"/>
    </location>
</feature>
<keyword evidence="9 10" id="KW-0119">Carbohydrate metabolism</keyword>
<comment type="catalytic activity">
    <reaction evidence="1 10">
        <text>Transfers a segment of a (1-&gt;4)-alpha-D-glucan chain to a primary hydroxy group in a similar glucan chain.</text>
        <dbReference type="EC" id="2.4.1.18"/>
    </reaction>
</comment>
<dbReference type="CDD" id="cd02855">
    <property type="entry name" value="E_set_GBE_prok_N"/>
    <property type="match status" value="1"/>
</dbReference>
<evidence type="ECO:0000256" key="7">
    <source>
        <dbReference type="ARBA" id="ARBA00022679"/>
    </source>
</evidence>
<dbReference type="InterPro" id="IPR013780">
    <property type="entry name" value="Glyco_hydro_b"/>
</dbReference>
<comment type="subunit">
    <text evidence="10">Monomer.</text>
</comment>
<dbReference type="Pfam" id="PF00128">
    <property type="entry name" value="Alpha-amylase"/>
    <property type="match status" value="2"/>
</dbReference>
<dbReference type="GO" id="GO:0003844">
    <property type="term" value="F:1,4-alpha-glucan branching enzyme activity"/>
    <property type="evidence" value="ECO:0007669"/>
    <property type="project" value="UniProtKB-UniRule"/>
</dbReference>
<dbReference type="GO" id="GO:0005829">
    <property type="term" value="C:cytosol"/>
    <property type="evidence" value="ECO:0007669"/>
    <property type="project" value="TreeGrafter"/>
</dbReference>
<dbReference type="InterPro" id="IPR017853">
    <property type="entry name" value="GH"/>
</dbReference>
<dbReference type="GO" id="GO:0004553">
    <property type="term" value="F:hydrolase activity, hydrolyzing O-glycosyl compounds"/>
    <property type="evidence" value="ECO:0007669"/>
    <property type="project" value="InterPro"/>
</dbReference>
<dbReference type="Gene3D" id="2.60.40.1180">
    <property type="entry name" value="Golgi alpha-mannosidase II"/>
    <property type="match status" value="1"/>
</dbReference>
<dbReference type="InterPro" id="IPR006048">
    <property type="entry name" value="A-amylase/branching_C"/>
</dbReference>
<dbReference type="InterPro" id="IPR044143">
    <property type="entry name" value="GlgB_N_E_set_prok"/>
</dbReference>
<dbReference type="InterPro" id="IPR006407">
    <property type="entry name" value="GlgB"/>
</dbReference>
<feature type="active site" description="Nucleophile" evidence="10 11">
    <location>
        <position position="329"/>
    </location>
</feature>
<protein>
    <recommendedName>
        <fullName evidence="10">1,4-alpha-glucan branching enzyme GlgB</fullName>
        <ecNumber evidence="10">2.4.1.18</ecNumber>
    </recommendedName>
    <alternativeName>
        <fullName evidence="10">1,4-alpha-D-glucan:1,4-alpha-D-glucan 6-glucosyl-transferase</fullName>
    </alternativeName>
    <alternativeName>
        <fullName evidence="10">Alpha-(1-&gt;4)-glucan branching enzyme</fullName>
    </alternativeName>
    <alternativeName>
        <fullName evidence="10">Glycogen branching enzyme</fullName>
        <shortName evidence="10">BE</shortName>
    </alternativeName>
</protein>
<dbReference type="UniPathway" id="UPA00164"/>
<keyword evidence="8 10" id="KW-0320">Glycogen biosynthesis</keyword>
<dbReference type="InterPro" id="IPR014756">
    <property type="entry name" value="Ig_E-set"/>
</dbReference>
<evidence type="ECO:0000256" key="3">
    <source>
        <dbReference type="ARBA" id="ARBA00004964"/>
    </source>
</evidence>
<dbReference type="PANTHER" id="PTHR43651">
    <property type="entry name" value="1,4-ALPHA-GLUCAN-BRANCHING ENZYME"/>
    <property type="match status" value="1"/>
</dbReference>
<dbReference type="CDD" id="cd11322">
    <property type="entry name" value="AmyAc_Glg_BE"/>
    <property type="match status" value="1"/>
</dbReference>
<sequence>MKIKRLHDIMFLTRKESKSMEQSIVTLPNFEENIYFFNHGNHAESYRFLGSKVHVHDGVKGYQFSVWAPNAYKVYLQGDFNQWANQAMNQIPGGVWTLFVPNAEQGQSYKYGIDHGNGHIEYKLDPFSNRFEIAPKDASIVWDLYDFKWQDDAWMRRRAKKNKYETPLQIYEVHATSWKQHADGTYYSFAELAAFLIPYVKEMGYTHIEFLPLMDHPLEASWGYQITGYFAVGGRFGTNEEFKEFVNLAHQAGIGVLLDWVPGHFCRNANALAYFDGTPTYEYPDVNQANNIGWGTLNFDLGRDQVHSFLISSAYYWLNEFHVDGLRVDAVSNMLYLDFDQGPWTPNEDGTNENKAGVRFLQKMNQTIHQLLPDVLMIAEESTSREKITHPVEEGGLGFDFKWNMGWMNDTLKFFEMDPLYRPANLTLITFVFMYQFKERYILPYSHDEVVHGKASMLGKIPGDRFNQFATLRVIHGYMLAQPGKMLHFMGNEIGQYLEWRYYSELEWNDLDRPYNTEYQHYMKTINQIGLKEKAFYQLDHDEAGITILDADNYDEGVLTFIRHGKRARDFVIVVCNFVPVRRSSVRIGVPYHGQYEILMNSDAKEFGGELLDSHQVFKTEPKAFNKQPHSIVVDVPALSVLYIRPKRIYGVKK</sequence>
<dbReference type="HAMAP" id="MF_00685">
    <property type="entry name" value="GlgB"/>
    <property type="match status" value="1"/>
</dbReference>
<evidence type="ECO:0000256" key="10">
    <source>
        <dbReference type="HAMAP-Rule" id="MF_00685"/>
    </source>
</evidence>
<dbReference type="PANTHER" id="PTHR43651:SF3">
    <property type="entry name" value="1,4-ALPHA-GLUCAN-BRANCHING ENZYME"/>
    <property type="match status" value="1"/>
</dbReference>
<feature type="domain" description="Glycosyl hydrolase family 13 catalytic" evidence="12">
    <location>
        <begin position="172"/>
        <end position="529"/>
    </location>
</feature>
<dbReference type="GO" id="GO:0043169">
    <property type="term" value="F:cation binding"/>
    <property type="evidence" value="ECO:0007669"/>
    <property type="project" value="InterPro"/>
</dbReference>
<dbReference type="EMBL" id="WJQR01000007">
    <property type="protein sequence ID" value="MRI82103.1"/>
    <property type="molecule type" value="Genomic_DNA"/>
</dbReference>
<evidence type="ECO:0000256" key="1">
    <source>
        <dbReference type="ARBA" id="ARBA00000826"/>
    </source>
</evidence>
<evidence type="ECO:0000256" key="5">
    <source>
        <dbReference type="ARBA" id="ARBA00022600"/>
    </source>
</evidence>
<dbReference type="Proteomes" id="UP000469870">
    <property type="component" value="Unassembled WGS sequence"/>
</dbReference>
<evidence type="ECO:0000313" key="14">
    <source>
        <dbReference type="Proteomes" id="UP000469870"/>
    </source>
</evidence>
<dbReference type="InterPro" id="IPR006047">
    <property type="entry name" value="GH13_cat_dom"/>
</dbReference>
<dbReference type="SUPFAM" id="SSF81296">
    <property type="entry name" value="E set domains"/>
    <property type="match status" value="1"/>
</dbReference>
<dbReference type="EC" id="2.4.1.18" evidence="10"/>
<dbReference type="AlphaFoldDB" id="A0A844BW20"/>
<dbReference type="GO" id="GO:0005978">
    <property type="term" value="P:glycogen biosynthetic process"/>
    <property type="evidence" value="ECO:0007669"/>
    <property type="project" value="UniProtKB-UniRule"/>
</dbReference>
<evidence type="ECO:0000259" key="12">
    <source>
        <dbReference type="SMART" id="SM00642"/>
    </source>
</evidence>
<organism evidence="13 14">
    <name type="scientific">Fundicoccus ignavus</name>
    <dbReference type="NCBI Taxonomy" id="2664442"/>
    <lineage>
        <taxon>Bacteria</taxon>
        <taxon>Bacillati</taxon>
        <taxon>Bacillota</taxon>
        <taxon>Bacilli</taxon>
        <taxon>Lactobacillales</taxon>
        <taxon>Aerococcaceae</taxon>
        <taxon>Fundicoccus</taxon>
    </lineage>
</organism>
<dbReference type="NCBIfam" id="NF003811">
    <property type="entry name" value="PRK05402.1"/>
    <property type="match status" value="1"/>
</dbReference>
<evidence type="ECO:0000256" key="2">
    <source>
        <dbReference type="ARBA" id="ARBA00002953"/>
    </source>
</evidence>
<evidence type="ECO:0000256" key="4">
    <source>
        <dbReference type="ARBA" id="ARBA00009000"/>
    </source>
</evidence>
<evidence type="ECO:0000256" key="9">
    <source>
        <dbReference type="ARBA" id="ARBA00023277"/>
    </source>
</evidence>
<dbReference type="Pfam" id="PF02806">
    <property type="entry name" value="Alpha-amylase_C"/>
    <property type="match status" value="1"/>
</dbReference>
<keyword evidence="7 10" id="KW-0808">Transferase</keyword>
<evidence type="ECO:0000256" key="11">
    <source>
        <dbReference type="PIRSR" id="PIRSR000463-1"/>
    </source>
</evidence>
<reference evidence="13 14" key="1">
    <citation type="submission" date="2019-11" db="EMBL/GenBank/DDBJ databases">
        <title>Characterisation of Fundicoccus ignavus gen. nov. sp. nov., a novel genus of the family Aerococcaceae isolated from bulk tank milk.</title>
        <authorList>
            <person name="Siebert A."/>
            <person name="Huptas C."/>
            <person name="Wenning M."/>
            <person name="Scherer S."/>
            <person name="Doll E.V."/>
        </authorList>
    </citation>
    <scope>NUCLEOTIDE SEQUENCE [LARGE SCALE GENOMIC DNA]</scope>
    <source>
        <strain evidence="13 14">DSM 109653</strain>
    </source>
</reference>
<accession>A0A844BW20</accession>
<dbReference type="InterPro" id="IPR004193">
    <property type="entry name" value="Glyco_hydro_13_N"/>
</dbReference>
<dbReference type="InterPro" id="IPR013783">
    <property type="entry name" value="Ig-like_fold"/>
</dbReference>
<dbReference type="NCBIfam" id="TIGR01515">
    <property type="entry name" value="branching_enzym"/>
    <property type="match status" value="1"/>
</dbReference>
<dbReference type="SMART" id="SM00642">
    <property type="entry name" value="Aamy"/>
    <property type="match status" value="1"/>
</dbReference>
<evidence type="ECO:0000256" key="6">
    <source>
        <dbReference type="ARBA" id="ARBA00022676"/>
    </source>
</evidence>
<proteinExistence type="inferred from homology"/>
<dbReference type="InterPro" id="IPR037439">
    <property type="entry name" value="Branching_enzy"/>
</dbReference>
<dbReference type="SUPFAM" id="SSF51445">
    <property type="entry name" value="(Trans)glycosidases"/>
    <property type="match status" value="1"/>
</dbReference>
<dbReference type="PIRSF" id="PIRSF000463">
    <property type="entry name" value="GlgB"/>
    <property type="match status" value="1"/>
</dbReference>
<keyword evidence="5 10" id="KW-0321">Glycogen metabolism</keyword>
<dbReference type="Gene3D" id="3.20.20.80">
    <property type="entry name" value="Glycosidases"/>
    <property type="match status" value="1"/>
</dbReference>
<comment type="caution">
    <text evidence="13">The sequence shown here is derived from an EMBL/GenBank/DDBJ whole genome shotgun (WGS) entry which is preliminary data.</text>
</comment>
<evidence type="ECO:0000313" key="13">
    <source>
        <dbReference type="EMBL" id="MRI82103.1"/>
    </source>
</evidence>
<comment type="function">
    <text evidence="2 10">Catalyzes the formation of the alpha-1,6-glucosidic linkages in glycogen by scission of a 1,4-alpha-linked oligosaccharide from growing alpha-1,4-glucan chains and the subsequent attachment of the oligosaccharide to the alpha-1,6 position.</text>
</comment>
<dbReference type="SUPFAM" id="SSF51011">
    <property type="entry name" value="Glycosyl hydrolase domain"/>
    <property type="match status" value="1"/>
</dbReference>
<keyword evidence="6 10" id="KW-0328">Glycosyltransferase</keyword>
<comment type="similarity">
    <text evidence="4 10">Belongs to the glycosyl hydrolase 13 family. GlgB subfamily.</text>
</comment>